<name>A0AAE1KX76_PETCI</name>
<dbReference type="Proteomes" id="UP001286313">
    <property type="component" value="Unassembled WGS sequence"/>
</dbReference>
<accession>A0AAE1KX76</accession>
<keyword evidence="2" id="KW-1185">Reference proteome</keyword>
<reference evidence="1" key="1">
    <citation type="submission" date="2023-10" db="EMBL/GenBank/DDBJ databases">
        <title>Genome assemblies of two species of porcelain crab, Petrolisthes cinctipes and Petrolisthes manimaculis (Anomura: Porcellanidae).</title>
        <authorList>
            <person name="Angst P."/>
        </authorList>
    </citation>
    <scope>NUCLEOTIDE SEQUENCE</scope>
    <source>
        <strain evidence="1">PB745_01</strain>
        <tissue evidence="1">Gill</tissue>
    </source>
</reference>
<gene>
    <name evidence="1" type="ORF">Pcinc_008510</name>
</gene>
<evidence type="ECO:0000313" key="2">
    <source>
        <dbReference type="Proteomes" id="UP001286313"/>
    </source>
</evidence>
<dbReference type="EMBL" id="JAWQEG010000634">
    <property type="protein sequence ID" value="KAK3887393.1"/>
    <property type="molecule type" value="Genomic_DNA"/>
</dbReference>
<evidence type="ECO:0000313" key="1">
    <source>
        <dbReference type="EMBL" id="KAK3887393.1"/>
    </source>
</evidence>
<organism evidence="1 2">
    <name type="scientific">Petrolisthes cinctipes</name>
    <name type="common">Flat porcelain crab</name>
    <dbReference type="NCBI Taxonomy" id="88211"/>
    <lineage>
        <taxon>Eukaryota</taxon>
        <taxon>Metazoa</taxon>
        <taxon>Ecdysozoa</taxon>
        <taxon>Arthropoda</taxon>
        <taxon>Crustacea</taxon>
        <taxon>Multicrustacea</taxon>
        <taxon>Malacostraca</taxon>
        <taxon>Eumalacostraca</taxon>
        <taxon>Eucarida</taxon>
        <taxon>Decapoda</taxon>
        <taxon>Pleocyemata</taxon>
        <taxon>Anomura</taxon>
        <taxon>Galatheoidea</taxon>
        <taxon>Porcellanidae</taxon>
        <taxon>Petrolisthes</taxon>
    </lineage>
</organism>
<proteinExistence type="predicted"/>
<sequence>MFSHPPSPSSSSLGRPFIWTPQPTSLPRIDPHWFIAAVWLGAWTERWTTETAATDSTTVLARTTTPDITIGYFV</sequence>
<dbReference type="AlphaFoldDB" id="A0AAE1KX76"/>
<protein>
    <submittedName>
        <fullName evidence="1">Uncharacterized protein</fullName>
    </submittedName>
</protein>
<comment type="caution">
    <text evidence="1">The sequence shown here is derived from an EMBL/GenBank/DDBJ whole genome shotgun (WGS) entry which is preliminary data.</text>
</comment>